<keyword evidence="2" id="KW-1185">Reference proteome</keyword>
<accession>A0A4S4N2H1</accession>
<dbReference type="PANTHER" id="PTHR14614:SF130">
    <property type="entry name" value="PROTEIN-LYSINE N-METHYLTRANSFERASE EEF2KMT"/>
    <property type="match status" value="1"/>
</dbReference>
<comment type="caution">
    <text evidence="1">The sequence shown here is derived from an EMBL/GenBank/DDBJ whole genome shotgun (WGS) entry which is preliminary data.</text>
</comment>
<dbReference type="OrthoDB" id="194386at2759"/>
<reference evidence="1 2" key="1">
    <citation type="submission" date="2019-02" db="EMBL/GenBank/DDBJ databases">
        <title>Genome sequencing of the rare red list fungi Antrodiella citrinella (Flaviporus citrinellus).</title>
        <authorList>
            <person name="Buettner E."/>
            <person name="Kellner H."/>
        </authorList>
    </citation>
    <scope>NUCLEOTIDE SEQUENCE [LARGE SCALE GENOMIC DNA]</scope>
    <source>
        <strain evidence="1 2">DSM 108506</strain>
    </source>
</reference>
<evidence type="ECO:0000313" key="1">
    <source>
        <dbReference type="EMBL" id="THH33146.1"/>
    </source>
</evidence>
<evidence type="ECO:0008006" key="3">
    <source>
        <dbReference type="Google" id="ProtNLM"/>
    </source>
</evidence>
<dbReference type="GO" id="GO:0005737">
    <property type="term" value="C:cytoplasm"/>
    <property type="evidence" value="ECO:0007669"/>
    <property type="project" value="TreeGrafter"/>
</dbReference>
<dbReference type="InterPro" id="IPR019410">
    <property type="entry name" value="Methyltransf_16"/>
</dbReference>
<name>A0A4S4N2H1_9APHY</name>
<gene>
    <name evidence="1" type="ORF">EUX98_g1047</name>
</gene>
<evidence type="ECO:0000313" key="2">
    <source>
        <dbReference type="Proteomes" id="UP000308730"/>
    </source>
</evidence>
<dbReference type="GO" id="GO:0008757">
    <property type="term" value="F:S-adenosylmethionine-dependent methyltransferase activity"/>
    <property type="evidence" value="ECO:0007669"/>
    <property type="project" value="UniProtKB-ARBA"/>
</dbReference>
<dbReference type="Proteomes" id="UP000308730">
    <property type="component" value="Unassembled WGS sequence"/>
</dbReference>
<organism evidence="1 2">
    <name type="scientific">Antrodiella citrinella</name>
    <dbReference type="NCBI Taxonomy" id="2447956"/>
    <lineage>
        <taxon>Eukaryota</taxon>
        <taxon>Fungi</taxon>
        <taxon>Dikarya</taxon>
        <taxon>Basidiomycota</taxon>
        <taxon>Agaricomycotina</taxon>
        <taxon>Agaricomycetes</taxon>
        <taxon>Polyporales</taxon>
        <taxon>Steccherinaceae</taxon>
        <taxon>Antrodiella</taxon>
    </lineage>
</organism>
<protein>
    <recommendedName>
        <fullName evidence="3">FAM86 N-terminal domain-containing protein</fullName>
    </recommendedName>
</protein>
<proteinExistence type="predicted"/>
<dbReference type="AlphaFoldDB" id="A0A4S4N2H1"/>
<dbReference type="PANTHER" id="PTHR14614">
    <property type="entry name" value="HEPATOCELLULAR CARCINOMA-ASSOCIATED ANTIGEN"/>
    <property type="match status" value="1"/>
</dbReference>
<dbReference type="InterPro" id="IPR029063">
    <property type="entry name" value="SAM-dependent_MTases_sf"/>
</dbReference>
<dbReference type="Gene3D" id="3.40.50.150">
    <property type="entry name" value="Vaccinia Virus protein VP39"/>
    <property type="match status" value="1"/>
</dbReference>
<dbReference type="SUPFAM" id="SSF53335">
    <property type="entry name" value="S-adenosyl-L-methionine-dependent methyltransferases"/>
    <property type="match status" value="1"/>
</dbReference>
<dbReference type="Pfam" id="PF10294">
    <property type="entry name" value="Methyltransf_16"/>
    <property type="match status" value="1"/>
</dbReference>
<sequence length="362" mass="40078">MEMDQGIPDSLLDVLCGYASNLHTKFLSFPTDLSLDRVQVFLVDKILLNRHFSSYPASAQYNKLFWKHDGHYFTTLAYTELIRKDVELDSRIYEHYVSFVSTASSSEGFGAKPPSPSYITYFWLNGSQYEHSTLMESRKLIEEGTTGFTTWPASMVLADYLTSHSDLVSGKSVLELGSGIGLLGIVVATLQVRSQLSSRLCLTDVRPDVLDRCQNNLTLPCNISSSHPALSCLLLDWTDAFDKLTNQGTSDIMSGLDHDLIIGADIVFDPVIIPALVATLSLALQNKENTSALLALTVRNAATIAEFLSTARKGFIVEEIERDNQRIGRMYMHALQDTAFVSLTSVHLGHSHRLGEYNAVVA</sequence>
<dbReference type="EMBL" id="SGPM01000010">
    <property type="protein sequence ID" value="THH33146.1"/>
    <property type="molecule type" value="Genomic_DNA"/>
</dbReference>